<name>A0AAE1K1M2_PETCI</name>
<feature type="domain" description="Carboxylesterase type B" evidence="2">
    <location>
        <begin position="35"/>
        <end position="175"/>
    </location>
</feature>
<proteinExistence type="predicted"/>
<dbReference type="Proteomes" id="UP001286313">
    <property type="component" value="Unassembled WGS sequence"/>
</dbReference>
<dbReference type="InterPro" id="IPR002018">
    <property type="entry name" value="CarbesteraseB"/>
</dbReference>
<dbReference type="PANTHER" id="PTHR11559">
    <property type="entry name" value="CARBOXYLESTERASE"/>
    <property type="match status" value="1"/>
</dbReference>
<evidence type="ECO:0000256" key="1">
    <source>
        <dbReference type="ARBA" id="ARBA00023180"/>
    </source>
</evidence>
<accession>A0AAE1K1M2</accession>
<evidence type="ECO:0000259" key="2">
    <source>
        <dbReference type="Pfam" id="PF00135"/>
    </source>
</evidence>
<reference evidence="3" key="1">
    <citation type="submission" date="2023-10" db="EMBL/GenBank/DDBJ databases">
        <title>Genome assemblies of two species of porcelain crab, Petrolisthes cinctipes and Petrolisthes manimaculis (Anomura: Porcellanidae).</title>
        <authorList>
            <person name="Angst P."/>
        </authorList>
    </citation>
    <scope>NUCLEOTIDE SEQUENCE</scope>
    <source>
        <strain evidence="3">PB745_01</strain>
        <tissue evidence="3">Gill</tissue>
    </source>
</reference>
<dbReference type="AlphaFoldDB" id="A0AAE1K1M2"/>
<organism evidence="3 4">
    <name type="scientific">Petrolisthes cinctipes</name>
    <name type="common">Flat porcelain crab</name>
    <dbReference type="NCBI Taxonomy" id="88211"/>
    <lineage>
        <taxon>Eukaryota</taxon>
        <taxon>Metazoa</taxon>
        <taxon>Ecdysozoa</taxon>
        <taxon>Arthropoda</taxon>
        <taxon>Crustacea</taxon>
        <taxon>Multicrustacea</taxon>
        <taxon>Malacostraca</taxon>
        <taxon>Eumalacostraca</taxon>
        <taxon>Eucarida</taxon>
        <taxon>Decapoda</taxon>
        <taxon>Pleocyemata</taxon>
        <taxon>Anomura</taxon>
        <taxon>Galatheoidea</taxon>
        <taxon>Porcellanidae</taxon>
        <taxon>Petrolisthes</taxon>
    </lineage>
</organism>
<sequence length="192" mass="22206">LYRNDRIRQQLVVNFTRYGPISLFLFGNDPEGVTARAIYQHWLGGEVAVNEAASDNITKLMTDYSFGVPSDFTTLFHARHHHHHHHNVYQFEFTYRGQHTSTHFMKPIDVGKHWVTHSDDLLEIMTKMWVNFVATGNPTPDESLGFKWEAVTEEGCLQHLVIQPDPVMMSDQRAEARDFLASLLPNIDYLHD</sequence>
<dbReference type="SUPFAM" id="SSF53474">
    <property type="entry name" value="alpha/beta-Hydrolases"/>
    <property type="match status" value="1"/>
</dbReference>
<feature type="non-terminal residue" evidence="3">
    <location>
        <position position="1"/>
    </location>
</feature>
<dbReference type="EMBL" id="JAWQEG010004078">
    <property type="protein sequence ID" value="KAK3863091.1"/>
    <property type="molecule type" value="Genomic_DNA"/>
</dbReference>
<dbReference type="Gene3D" id="3.40.50.1820">
    <property type="entry name" value="alpha/beta hydrolase"/>
    <property type="match status" value="1"/>
</dbReference>
<comment type="caution">
    <text evidence="3">The sequence shown here is derived from an EMBL/GenBank/DDBJ whole genome shotgun (WGS) entry which is preliminary data.</text>
</comment>
<keyword evidence="1" id="KW-0325">Glycoprotein</keyword>
<keyword evidence="4" id="KW-1185">Reference proteome</keyword>
<evidence type="ECO:0000313" key="4">
    <source>
        <dbReference type="Proteomes" id="UP001286313"/>
    </source>
</evidence>
<dbReference type="InterPro" id="IPR050309">
    <property type="entry name" value="Type-B_Carboxylest/Lipase"/>
</dbReference>
<dbReference type="Pfam" id="PF00135">
    <property type="entry name" value="COesterase"/>
    <property type="match status" value="1"/>
</dbReference>
<dbReference type="InterPro" id="IPR029058">
    <property type="entry name" value="AB_hydrolase_fold"/>
</dbReference>
<evidence type="ECO:0000313" key="3">
    <source>
        <dbReference type="EMBL" id="KAK3863091.1"/>
    </source>
</evidence>
<gene>
    <name evidence="3" type="ORF">Pcinc_031092</name>
</gene>
<protein>
    <recommendedName>
        <fullName evidence="2">Carboxylesterase type B domain-containing protein</fullName>
    </recommendedName>
</protein>